<evidence type="ECO:0000259" key="2">
    <source>
        <dbReference type="PROSITE" id="PS50158"/>
    </source>
</evidence>
<keyword evidence="1" id="KW-0862">Zinc</keyword>
<keyword evidence="1" id="KW-0479">Metal-binding</keyword>
<dbReference type="PANTHER" id="PTHR46565:SF27">
    <property type="entry name" value="COLD SHOCK DOMAIN-CONTAINING PROTEIN 3-LIKE"/>
    <property type="match status" value="1"/>
</dbReference>
<accession>A0AAD8H971</accession>
<evidence type="ECO:0000256" key="1">
    <source>
        <dbReference type="PROSITE-ProRule" id="PRU00047"/>
    </source>
</evidence>
<evidence type="ECO:0000313" key="3">
    <source>
        <dbReference type="EMBL" id="KAK1363472.1"/>
    </source>
</evidence>
<reference evidence="3" key="1">
    <citation type="submission" date="2023-02" db="EMBL/GenBank/DDBJ databases">
        <title>Genome of toxic invasive species Heracleum sosnowskyi carries increased number of genes despite the absence of recent whole-genome duplications.</title>
        <authorList>
            <person name="Schelkunov M."/>
            <person name="Shtratnikova V."/>
            <person name="Makarenko M."/>
            <person name="Klepikova A."/>
            <person name="Omelchenko D."/>
            <person name="Novikova G."/>
            <person name="Obukhova E."/>
            <person name="Bogdanov V."/>
            <person name="Penin A."/>
            <person name="Logacheva M."/>
        </authorList>
    </citation>
    <scope>NUCLEOTIDE SEQUENCE</scope>
    <source>
        <strain evidence="3">Hsosn_3</strain>
        <tissue evidence="3">Leaf</tissue>
    </source>
</reference>
<dbReference type="PANTHER" id="PTHR46565">
    <property type="entry name" value="COLD SHOCK DOMAIN PROTEIN 2"/>
    <property type="match status" value="1"/>
</dbReference>
<dbReference type="Pfam" id="PF00098">
    <property type="entry name" value="zf-CCHC"/>
    <property type="match status" value="1"/>
</dbReference>
<dbReference type="Proteomes" id="UP001237642">
    <property type="component" value="Unassembled WGS sequence"/>
</dbReference>
<dbReference type="Gene3D" id="2.40.50.140">
    <property type="entry name" value="Nucleic acid-binding proteins"/>
    <property type="match status" value="1"/>
</dbReference>
<gene>
    <name evidence="3" type="ORF">POM88_039033</name>
</gene>
<dbReference type="EMBL" id="JAUIZM010000009">
    <property type="protein sequence ID" value="KAK1363472.1"/>
    <property type="molecule type" value="Genomic_DNA"/>
</dbReference>
<feature type="domain" description="CCHC-type" evidence="2">
    <location>
        <begin position="71"/>
        <end position="86"/>
    </location>
</feature>
<dbReference type="SMART" id="SM00343">
    <property type="entry name" value="ZnF_C2HC"/>
    <property type="match status" value="2"/>
</dbReference>
<reference evidence="3" key="2">
    <citation type="submission" date="2023-05" db="EMBL/GenBank/DDBJ databases">
        <authorList>
            <person name="Schelkunov M.I."/>
        </authorList>
    </citation>
    <scope>NUCLEOTIDE SEQUENCE</scope>
    <source>
        <strain evidence="3">Hsosn_3</strain>
        <tissue evidence="3">Leaf</tissue>
    </source>
</reference>
<dbReference type="InterPro" id="IPR012340">
    <property type="entry name" value="NA-bd_OB-fold"/>
</dbReference>
<dbReference type="AlphaFoldDB" id="A0AAD8H971"/>
<dbReference type="InterPro" id="IPR002059">
    <property type="entry name" value="CSP_DNA-bd"/>
</dbReference>
<protein>
    <recommendedName>
        <fullName evidence="2">CCHC-type domain-containing protein</fullName>
    </recommendedName>
</protein>
<keyword evidence="1" id="KW-0863">Zinc-finger</keyword>
<keyword evidence="4" id="KW-1185">Reference proteome</keyword>
<proteinExistence type="predicted"/>
<dbReference type="GO" id="GO:0003676">
    <property type="term" value="F:nucleic acid binding"/>
    <property type="evidence" value="ECO:0007669"/>
    <property type="project" value="InterPro"/>
</dbReference>
<dbReference type="InterPro" id="IPR036875">
    <property type="entry name" value="Znf_CCHC_sf"/>
</dbReference>
<organism evidence="3 4">
    <name type="scientific">Heracleum sosnowskyi</name>
    <dbReference type="NCBI Taxonomy" id="360622"/>
    <lineage>
        <taxon>Eukaryota</taxon>
        <taxon>Viridiplantae</taxon>
        <taxon>Streptophyta</taxon>
        <taxon>Embryophyta</taxon>
        <taxon>Tracheophyta</taxon>
        <taxon>Spermatophyta</taxon>
        <taxon>Magnoliopsida</taxon>
        <taxon>eudicotyledons</taxon>
        <taxon>Gunneridae</taxon>
        <taxon>Pentapetalae</taxon>
        <taxon>asterids</taxon>
        <taxon>campanulids</taxon>
        <taxon>Apiales</taxon>
        <taxon>Apiaceae</taxon>
        <taxon>Apioideae</taxon>
        <taxon>apioid superclade</taxon>
        <taxon>Tordylieae</taxon>
        <taxon>Tordyliinae</taxon>
        <taxon>Heracleum</taxon>
    </lineage>
</organism>
<comment type="caution">
    <text evidence="3">The sequence shown here is derived from an EMBL/GenBank/DDBJ whole genome shotgun (WGS) entry which is preliminary data.</text>
</comment>
<dbReference type="SUPFAM" id="SSF57756">
    <property type="entry name" value="Retrovirus zinc finger-like domains"/>
    <property type="match status" value="1"/>
</dbReference>
<evidence type="ECO:0000313" key="4">
    <source>
        <dbReference type="Proteomes" id="UP001237642"/>
    </source>
</evidence>
<name>A0AAD8H971_9APIA</name>
<dbReference type="SUPFAM" id="SSF50249">
    <property type="entry name" value="Nucleic acid-binding proteins"/>
    <property type="match status" value="1"/>
</dbReference>
<dbReference type="GO" id="GO:0008270">
    <property type="term" value="F:zinc ion binding"/>
    <property type="evidence" value="ECO:0007669"/>
    <property type="project" value="UniProtKB-KW"/>
</dbReference>
<dbReference type="InterPro" id="IPR001878">
    <property type="entry name" value="Znf_CCHC"/>
</dbReference>
<dbReference type="PROSITE" id="PS50158">
    <property type="entry name" value="ZF_CCHC"/>
    <property type="match status" value="2"/>
</dbReference>
<dbReference type="Gene3D" id="4.10.60.10">
    <property type="entry name" value="Zinc finger, CCHC-type"/>
    <property type="match status" value="1"/>
</dbReference>
<sequence>MAEESTRLGGVVVGFNHQKGYGFIKPNNGGDNLFVDYSDVKTEGFFKNVRKSVSCGRGRDSYRQLVGIGDCYNCGQHGHMARDCRNVSWCYTCRKYGHNAKGCIKITFKVKEA</sequence>
<feature type="domain" description="CCHC-type" evidence="2">
    <location>
        <begin position="90"/>
        <end position="103"/>
    </location>
</feature>
<dbReference type="Pfam" id="PF00313">
    <property type="entry name" value="CSD"/>
    <property type="match status" value="1"/>
</dbReference>